<sequence>MSTSTGPEPVDQARRWDKKKKDFVQVPRPNIVLAYNQHMGGIDLMDSCIARYKYPLKSRRWYIYLFWHFLTVCVVNAWFVYRREHELLNKDSKKAMNLRNFQANIATGIIEVNTTRKRGRPSDASPKAKAPKQVRQPPNLDSRKDQIAHWPVKYEKRRRCDLCVSLKTNTYCEKCEVPLCFNENRNCFKAYHKM</sequence>
<protein>
    <submittedName>
        <fullName evidence="5">PiggyBac transposable element-derived protein 2-like</fullName>
    </submittedName>
</protein>
<dbReference type="PANTHER" id="PTHR47272:SF1">
    <property type="entry name" value="PIGGYBAC TRANSPOSABLE ELEMENT-DERIVED PROTEIN 3-LIKE"/>
    <property type="match status" value="1"/>
</dbReference>
<accession>A0ABM1EIA4</accession>
<evidence type="ECO:0000259" key="3">
    <source>
        <dbReference type="Pfam" id="PF13843"/>
    </source>
</evidence>
<dbReference type="Proteomes" id="UP000695022">
    <property type="component" value="Unplaced"/>
</dbReference>
<keyword evidence="2" id="KW-0472">Membrane</keyword>
<feature type="domain" description="PiggyBac transposable element-derived protein" evidence="3">
    <location>
        <begin position="2"/>
        <end position="78"/>
    </location>
</feature>
<feature type="region of interest" description="Disordered" evidence="1">
    <location>
        <begin position="116"/>
        <end position="142"/>
    </location>
</feature>
<feature type="transmembrane region" description="Helical" evidence="2">
    <location>
        <begin position="61"/>
        <end position="81"/>
    </location>
</feature>
<evidence type="ECO:0000313" key="4">
    <source>
        <dbReference type="Proteomes" id="UP000695022"/>
    </source>
</evidence>
<keyword evidence="4" id="KW-1185">Reference proteome</keyword>
<gene>
    <name evidence="5" type="primary">LOC106812543</name>
</gene>
<keyword evidence="2" id="KW-1133">Transmembrane helix</keyword>
<organism evidence="4 5">
    <name type="scientific">Priapulus caudatus</name>
    <name type="common">Priapulid worm</name>
    <dbReference type="NCBI Taxonomy" id="37621"/>
    <lineage>
        <taxon>Eukaryota</taxon>
        <taxon>Metazoa</taxon>
        <taxon>Ecdysozoa</taxon>
        <taxon>Scalidophora</taxon>
        <taxon>Priapulida</taxon>
        <taxon>Priapulimorpha</taxon>
        <taxon>Priapulimorphida</taxon>
        <taxon>Priapulidae</taxon>
        <taxon>Priapulus</taxon>
    </lineage>
</organism>
<evidence type="ECO:0000256" key="1">
    <source>
        <dbReference type="SAM" id="MobiDB-lite"/>
    </source>
</evidence>
<reference evidence="5" key="1">
    <citation type="submission" date="2025-08" db="UniProtKB">
        <authorList>
            <consortium name="RefSeq"/>
        </authorList>
    </citation>
    <scope>IDENTIFICATION</scope>
</reference>
<dbReference type="PANTHER" id="PTHR47272">
    <property type="entry name" value="DDE_TNP_1_7 DOMAIN-CONTAINING PROTEIN"/>
    <property type="match status" value="1"/>
</dbReference>
<name>A0ABM1EIA4_PRICU</name>
<keyword evidence="2" id="KW-0812">Transmembrane</keyword>
<dbReference type="InterPro" id="IPR029526">
    <property type="entry name" value="PGBD"/>
</dbReference>
<dbReference type="RefSeq" id="XP_014671925.1">
    <property type="nucleotide sequence ID" value="XM_014816439.1"/>
</dbReference>
<evidence type="ECO:0000256" key="2">
    <source>
        <dbReference type="SAM" id="Phobius"/>
    </source>
</evidence>
<proteinExistence type="predicted"/>
<dbReference type="Pfam" id="PF13843">
    <property type="entry name" value="DDE_Tnp_1_7"/>
    <property type="match status" value="1"/>
</dbReference>
<evidence type="ECO:0000313" key="5">
    <source>
        <dbReference type="RefSeq" id="XP_014671925.1"/>
    </source>
</evidence>
<dbReference type="GeneID" id="106812543"/>